<keyword evidence="1" id="KW-1133">Transmembrane helix</keyword>
<dbReference type="RefSeq" id="WP_144916454.1">
    <property type="nucleotide sequence ID" value="NZ_VLLI01000019.1"/>
</dbReference>
<name>A0A562TN74_9SPHI</name>
<accession>A0A562TN74</accession>
<dbReference type="AlphaFoldDB" id="A0A562TN74"/>
<sequence length="421" mass="46906">MLKASALYIVIIIALVIGLICSSLIVAAYYYKFEYQKKFRYSRLESNLQSGVNILLAGEDTSFTTEKTFSLFGGDADSVSLKKLNWGIYNIGVAKAIIQKDTLYQTFSIANTIDSTKWAAIYLVDEDRPFSLSGKTTIRGDAYIPKAGVQEAYIDNKAYSGDKRLIIGTKHTSAKTLPVLNSNRLTLLQSFFNKDSTIVRTLPKADSLQQSFLLATQVFNFKKQAQTISNIKLKDNIILRSDTSIVIDSTAELHNILIFAKSITIKSGFHGNCQLFATDSIFVGARCHFDYPSCLGVLRYQSAVSTTQEKITLGPGDYFSGIIFNYEKAQNQLKPSISIGKHTQIIGQVYSQGILELKDSTEVDGSVFTSLFYYRNAFTLFENYLINTTINSKALSPYYLSGDLLPVASKKKKVLQWLEAN</sequence>
<keyword evidence="3" id="KW-1185">Reference proteome</keyword>
<feature type="transmembrane region" description="Helical" evidence="1">
    <location>
        <begin position="6"/>
        <end position="31"/>
    </location>
</feature>
<protein>
    <submittedName>
        <fullName evidence="2">Uncharacterized protein</fullName>
    </submittedName>
</protein>
<comment type="caution">
    <text evidence="2">The sequence shown here is derived from an EMBL/GenBank/DDBJ whole genome shotgun (WGS) entry which is preliminary data.</text>
</comment>
<evidence type="ECO:0000256" key="1">
    <source>
        <dbReference type="SAM" id="Phobius"/>
    </source>
</evidence>
<reference evidence="2 3" key="1">
    <citation type="submission" date="2019-07" db="EMBL/GenBank/DDBJ databases">
        <title>Genomic Encyclopedia of Archaeal and Bacterial Type Strains, Phase II (KMG-II): from individual species to whole genera.</title>
        <authorList>
            <person name="Goeker M."/>
        </authorList>
    </citation>
    <scope>NUCLEOTIDE SEQUENCE [LARGE SCALE GENOMIC DNA]</scope>
    <source>
        <strain evidence="2 3">ATCC BAA-1854</strain>
    </source>
</reference>
<evidence type="ECO:0000313" key="3">
    <source>
        <dbReference type="Proteomes" id="UP000317010"/>
    </source>
</evidence>
<keyword evidence="1" id="KW-0812">Transmembrane</keyword>
<dbReference type="EMBL" id="VLLI01000019">
    <property type="protein sequence ID" value="TWI94536.1"/>
    <property type="molecule type" value="Genomic_DNA"/>
</dbReference>
<organism evidence="2 3">
    <name type="scientific">Mucilaginibacter frigoritolerans</name>
    <dbReference type="NCBI Taxonomy" id="652788"/>
    <lineage>
        <taxon>Bacteria</taxon>
        <taxon>Pseudomonadati</taxon>
        <taxon>Bacteroidota</taxon>
        <taxon>Sphingobacteriia</taxon>
        <taxon>Sphingobacteriales</taxon>
        <taxon>Sphingobacteriaceae</taxon>
        <taxon>Mucilaginibacter</taxon>
    </lineage>
</organism>
<gene>
    <name evidence="2" type="ORF">JN11_04646</name>
</gene>
<dbReference type="OrthoDB" id="1004942at2"/>
<keyword evidence="1" id="KW-0472">Membrane</keyword>
<evidence type="ECO:0000313" key="2">
    <source>
        <dbReference type="EMBL" id="TWI94536.1"/>
    </source>
</evidence>
<dbReference type="Proteomes" id="UP000317010">
    <property type="component" value="Unassembled WGS sequence"/>
</dbReference>
<proteinExistence type="predicted"/>